<dbReference type="PANTHER" id="PTHR33164">
    <property type="entry name" value="TRANSCRIPTIONAL REGULATOR, MARR FAMILY"/>
    <property type="match status" value="1"/>
</dbReference>
<evidence type="ECO:0000313" key="3">
    <source>
        <dbReference type="Proteomes" id="UP000253977"/>
    </source>
</evidence>
<dbReference type="PRINTS" id="PR00598">
    <property type="entry name" value="HTHMARR"/>
</dbReference>
<evidence type="ECO:0000259" key="1">
    <source>
        <dbReference type="PROSITE" id="PS50995"/>
    </source>
</evidence>
<reference evidence="2 3" key="1">
    <citation type="submission" date="2018-07" db="EMBL/GenBank/DDBJ databases">
        <title>Thalassococcus profundi sp. nov., a marine bacterium isolated from deep seawater of Okinawa Trough.</title>
        <authorList>
            <person name="Yu M."/>
        </authorList>
    </citation>
    <scope>NUCLEOTIDE SEQUENCE [LARGE SCALE GENOMIC DNA]</scope>
    <source>
        <strain evidence="2 3">WRAS1</strain>
    </source>
</reference>
<dbReference type="OrthoDB" id="8077146at2"/>
<dbReference type="GO" id="GO:0006950">
    <property type="term" value="P:response to stress"/>
    <property type="evidence" value="ECO:0007669"/>
    <property type="project" value="TreeGrafter"/>
</dbReference>
<dbReference type="Proteomes" id="UP000253977">
    <property type="component" value="Unassembled WGS sequence"/>
</dbReference>
<dbReference type="SUPFAM" id="SSF46785">
    <property type="entry name" value="Winged helix' DNA-binding domain"/>
    <property type="match status" value="1"/>
</dbReference>
<dbReference type="InterPro" id="IPR039422">
    <property type="entry name" value="MarR/SlyA-like"/>
</dbReference>
<dbReference type="Gene3D" id="1.10.10.10">
    <property type="entry name" value="Winged helix-like DNA-binding domain superfamily/Winged helix DNA-binding domain"/>
    <property type="match status" value="1"/>
</dbReference>
<protein>
    <submittedName>
        <fullName evidence="2">MarR family transcriptional regulator</fullName>
    </submittedName>
</protein>
<dbReference type="SMART" id="SM00347">
    <property type="entry name" value="HTH_MARR"/>
    <property type="match status" value="1"/>
</dbReference>
<sequence>MARSVTSLRAAEEAECADLALEELIGYNLKRAYVIFHTDFREALGDDGLSQRAFSALSLVVQIPNITQSALARRLGIERSGLVAIVDDLERRGLLQRGRVPGDRRVQALLATDAGRRAFAEAVAAVRTHEEKVLAGLSMAERAQLLSLLRKIRTTAGGES</sequence>
<accession>A0A369TML0</accession>
<dbReference type="AlphaFoldDB" id="A0A369TML0"/>
<dbReference type="RefSeq" id="WP_114510581.1">
    <property type="nucleotide sequence ID" value="NZ_QPMK01000005.1"/>
</dbReference>
<dbReference type="InterPro" id="IPR000835">
    <property type="entry name" value="HTH_MarR-typ"/>
</dbReference>
<gene>
    <name evidence="2" type="ORF">DU478_08775</name>
</gene>
<organism evidence="2 3">
    <name type="scientific">Thalassococcus profundi</name>
    <dbReference type="NCBI Taxonomy" id="2282382"/>
    <lineage>
        <taxon>Bacteria</taxon>
        <taxon>Pseudomonadati</taxon>
        <taxon>Pseudomonadota</taxon>
        <taxon>Alphaproteobacteria</taxon>
        <taxon>Rhodobacterales</taxon>
        <taxon>Roseobacteraceae</taxon>
        <taxon>Thalassococcus</taxon>
    </lineage>
</organism>
<dbReference type="GO" id="GO:0003700">
    <property type="term" value="F:DNA-binding transcription factor activity"/>
    <property type="evidence" value="ECO:0007669"/>
    <property type="project" value="InterPro"/>
</dbReference>
<dbReference type="PROSITE" id="PS50995">
    <property type="entry name" value="HTH_MARR_2"/>
    <property type="match status" value="1"/>
</dbReference>
<dbReference type="PANTHER" id="PTHR33164:SF89">
    <property type="entry name" value="MARR FAMILY REGULATORY PROTEIN"/>
    <property type="match status" value="1"/>
</dbReference>
<keyword evidence="3" id="KW-1185">Reference proteome</keyword>
<dbReference type="InterPro" id="IPR036388">
    <property type="entry name" value="WH-like_DNA-bd_sf"/>
</dbReference>
<evidence type="ECO:0000313" key="2">
    <source>
        <dbReference type="EMBL" id="RDD66531.1"/>
    </source>
</evidence>
<comment type="caution">
    <text evidence="2">The sequence shown here is derived from an EMBL/GenBank/DDBJ whole genome shotgun (WGS) entry which is preliminary data.</text>
</comment>
<feature type="domain" description="HTH marR-type" evidence="1">
    <location>
        <begin position="22"/>
        <end position="154"/>
    </location>
</feature>
<name>A0A369TML0_9RHOB</name>
<dbReference type="InterPro" id="IPR036390">
    <property type="entry name" value="WH_DNA-bd_sf"/>
</dbReference>
<dbReference type="EMBL" id="QPMK01000005">
    <property type="protein sequence ID" value="RDD66531.1"/>
    <property type="molecule type" value="Genomic_DNA"/>
</dbReference>
<dbReference type="Pfam" id="PF12802">
    <property type="entry name" value="MarR_2"/>
    <property type="match status" value="1"/>
</dbReference>
<proteinExistence type="predicted"/>